<comment type="caution">
    <text evidence="2">The sequence shown here is derived from an EMBL/GenBank/DDBJ whole genome shotgun (WGS) entry which is preliminary data.</text>
</comment>
<evidence type="ECO:0000256" key="1">
    <source>
        <dbReference type="SAM" id="Phobius"/>
    </source>
</evidence>
<proteinExistence type="predicted"/>
<protein>
    <submittedName>
        <fullName evidence="2">Uncharacterized protein</fullName>
    </submittedName>
</protein>
<feature type="transmembrane region" description="Helical" evidence="1">
    <location>
        <begin position="30"/>
        <end position="51"/>
    </location>
</feature>
<organism evidence="2 3">
    <name type="scientific">Caenorhabditis angaria</name>
    <dbReference type="NCBI Taxonomy" id="860376"/>
    <lineage>
        <taxon>Eukaryota</taxon>
        <taxon>Metazoa</taxon>
        <taxon>Ecdysozoa</taxon>
        <taxon>Nematoda</taxon>
        <taxon>Chromadorea</taxon>
        <taxon>Rhabditida</taxon>
        <taxon>Rhabditina</taxon>
        <taxon>Rhabditomorpha</taxon>
        <taxon>Rhabditoidea</taxon>
        <taxon>Rhabditidae</taxon>
        <taxon>Peloderinae</taxon>
        <taxon>Caenorhabditis</taxon>
    </lineage>
</organism>
<keyword evidence="1" id="KW-0812">Transmembrane</keyword>
<reference evidence="2" key="1">
    <citation type="submission" date="2022-11" db="EMBL/GenBank/DDBJ databases">
        <authorList>
            <person name="Kikuchi T."/>
        </authorList>
    </citation>
    <scope>NUCLEOTIDE SEQUENCE</scope>
    <source>
        <strain evidence="2">PS1010</strain>
    </source>
</reference>
<dbReference type="EMBL" id="CANHGI010000005">
    <property type="protein sequence ID" value="CAI5453318.1"/>
    <property type="molecule type" value="Genomic_DNA"/>
</dbReference>
<accession>A0A9P1IW22</accession>
<dbReference type="AlphaFoldDB" id="A0A9P1IW22"/>
<keyword evidence="1" id="KW-1133">Transmembrane helix</keyword>
<gene>
    <name evidence="2" type="ORF">CAMP_LOCUS15955</name>
</gene>
<evidence type="ECO:0000313" key="2">
    <source>
        <dbReference type="EMBL" id="CAI5453318.1"/>
    </source>
</evidence>
<name>A0A9P1IW22_9PELO</name>
<dbReference type="Proteomes" id="UP001152747">
    <property type="component" value="Unassembled WGS sequence"/>
</dbReference>
<evidence type="ECO:0000313" key="3">
    <source>
        <dbReference type="Proteomes" id="UP001152747"/>
    </source>
</evidence>
<sequence length="91" mass="10383">MVKSHYILAGITFVVNCIWNQLHDSTILEIGLLIPFSTSSTLVFQIIYGMFDVSKSLKYLLDIIPFARQLMKKENECLICANYASTLYDLT</sequence>
<keyword evidence="3" id="KW-1185">Reference proteome</keyword>
<keyword evidence="1" id="KW-0472">Membrane</keyword>